<dbReference type="InterPro" id="IPR020845">
    <property type="entry name" value="AMP-binding_CS"/>
</dbReference>
<reference evidence="5 6" key="1">
    <citation type="submission" date="2018-06" db="EMBL/GenBank/DDBJ databases">
        <title>Genomic Encyclopedia of Archaeal and Bacterial Type Strains, Phase II (KMG-II): from individual species to whole genera.</title>
        <authorList>
            <person name="Goeker M."/>
        </authorList>
    </citation>
    <scope>NUCLEOTIDE SEQUENCE [LARGE SCALE GENOMIC DNA]</scope>
    <source>
        <strain evidence="5 6">DSM 23857</strain>
    </source>
</reference>
<proteinExistence type="predicted"/>
<keyword evidence="2" id="KW-0596">Phosphopantetheine</keyword>
<dbReference type="InterPro" id="IPR042099">
    <property type="entry name" value="ANL_N_sf"/>
</dbReference>
<dbReference type="SUPFAM" id="SSF47336">
    <property type="entry name" value="ACP-like"/>
    <property type="match status" value="1"/>
</dbReference>
<evidence type="ECO:0000256" key="1">
    <source>
        <dbReference type="ARBA" id="ARBA00001957"/>
    </source>
</evidence>
<evidence type="ECO:0000313" key="5">
    <source>
        <dbReference type="EMBL" id="RAJ11142.1"/>
    </source>
</evidence>
<dbReference type="CDD" id="cd05930">
    <property type="entry name" value="A_NRPS"/>
    <property type="match status" value="1"/>
</dbReference>
<sequence>MKIMNAFRASVAQNPERIALRMPSKTITYSELNDFVNNVLQQLQVAGVQKGDIVAIYATPGIEYIASILALQACEAVFLPLEPGVPTQRVSFILDQVKPVLVIATSSLPAGLHWPQAQLHLNGDQLSLENTVTAHTVRAESLFTDRLTPAYLFFTSGSTGTPKAIEGTVEGLDHFIRWESELFVDDVQPNVSLLAPLAFDVSLRDIFLPLYNGGTLCIPTQQTKQDIRGFLQWINENNLTHIHLVPSLFRLLTAEIQSNPKLSHHLATVKNIFLAGEPLLYKDVAAWRNVVQYDIQLVNLYGPSETSLAKLFYRIPADISSQKGIVPLGEAIAGAQVYIMKNGQICNTNEIGEISIQTKFRSNGYFADNALTNEKFALTNLAPAYGEYLYKSGDLAKLGEDGIIYFVGRQDTQVKINGNRVELSEVEKTLQDYPSIQQVIVAVHENTSLELEIAAYYVAADNIPVAAFQSYLSNILPTYMHPLHYIKMDKFPLNMNGKIDRKALPRPVQKVNSSDFAPCETPLEESIEAIWKSILKTEQVGRNAGFFTIGGSSLKAIQIISRMQKEFGVLVKLADFFAKPTVKDLAVLIEKASTTVHS</sequence>
<evidence type="ECO:0000313" key="6">
    <source>
        <dbReference type="Proteomes" id="UP000249547"/>
    </source>
</evidence>
<dbReference type="InterPro" id="IPR000873">
    <property type="entry name" value="AMP-dep_synth/lig_dom"/>
</dbReference>
<comment type="cofactor">
    <cofactor evidence="1">
        <name>pantetheine 4'-phosphate</name>
        <dbReference type="ChEBI" id="CHEBI:47942"/>
    </cofactor>
</comment>
<feature type="domain" description="Carrier" evidence="4">
    <location>
        <begin position="518"/>
        <end position="593"/>
    </location>
</feature>
<dbReference type="Proteomes" id="UP000249547">
    <property type="component" value="Unassembled WGS sequence"/>
</dbReference>
<dbReference type="PROSITE" id="PS00455">
    <property type="entry name" value="AMP_BINDING"/>
    <property type="match status" value="1"/>
</dbReference>
<keyword evidence="3" id="KW-0597">Phosphoprotein</keyword>
<dbReference type="FunFam" id="1.10.1200.10:FF:000005">
    <property type="entry name" value="Nonribosomal peptide synthetase 1"/>
    <property type="match status" value="1"/>
</dbReference>
<dbReference type="Pfam" id="PF00501">
    <property type="entry name" value="AMP-binding"/>
    <property type="match status" value="1"/>
</dbReference>
<comment type="caution">
    <text evidence="5">The sequence shown here is derived from an EMBL/GenBank/DDBJ whole genome shotgun (WGS) entry which is preliminary data.</text>
</comment>
<keyword evidence="6" id="KW-1185">Reference proteome</keyword>
<accession>A0A327R5A2</accession>
<evidence type="ECO:0000256" key="3">
    <source>
        <dbReference type="ARBA" id="ARBA00022553"/>
    </source>
</evidence>
<dbReference type="PANTHER" id="PTHR44845:SF6">
    <property type="entry name" value="BETA-ALANINE-ACTIVATING ENZYME"/>
    <property type="match status" value="1"/>
</dbReference>
<dbReference type="Gene3D" id="3.30.300.30">
    <property type="match status" value="1"/>
</dbReference>
<dbReference type="Gene3D" id="1.10.1200.10">
    <property type="entry name" value="ACP-like"/>
    <property type="match status" value="1"/>
</dbReference>
<organism evidence="5 6">
    <name type="scientific">Chitinophaga skermanii</name>
    <dbReference type="NCBI Taxonomy" id="331697"/>
    <lineage>
        <taxon>Bacteria</taxon>
        <taxon>Pseudomonadati</taxon>
        <taxon>Bacteroidota</taxon>
        <taxon>Chitinophagia</taxon>
        <taxon>Chitinophagales</taxon>
        <taxon>Chitinophagaceae</taxon>
        <taxon>Chitinophaga</taxon>
    </lineage>
</organism>
<dbReference type="PANTHER" id="PTHR44845">
    <property type="entry name" value="CARRIER DOMAIN-CONTAINING PROTEIN"/>
    <property type="match status" value="1"/>
</dbReference>
<dbReference type="InterPro" id="IPR045851">
    <property type="entry name" value="AMP-bd_C_sf"/>
</dbReference>
<gene>
    <name evidence="5" type="ORF">LX64_00750</name>
</gene>
<dbReference type="InterPro" id="IPR006162">
    <property type="entry name" value="Ppantetheine_attach_site"/>
</dbReference>
<dbReference type="InterPro" id="IPR009081">
    <property type="entry name" value="PP-bd_ACP"/>
</dbReference>
<dbReference type="NCBIfam" id="TIGR01733">
    <property type="entry name" value="AA-adenyl-dom"/>
    <property type="match status" value="1"/>
</dbReference>
<evidence type="ECO:0000256" key="2">
    <source>
        <dbReference type="ARBA" id="ARBA00022450"/>
    </source>
</evidence>
<dbReference type="InterPro" id="IPR036736">
    <property type="entry name" value="ACP-like_sf"/>
</dbReference>
<dbReference type="RefSeq" id="WP_111596238.1">
    <property type="nucleotide sequence ID" value="NZ_QLLL01000001.1"/>
</dbReference>
<dbReference type="AlphaFoldDB" id="A0A327R5A2"/>
<dbReference type="PROSITE" id="PS50075">
    <property type="entry name" value="CARRIER"/>
    <property type="match status" value="1"/>
</dbReference>
<evidence type="ECO:0000259" key="4">
    <source>
        <dbReference type="PROSITE" id="PS50075"/>
    </source>
</evidence>
<dbReference type="PROSITE" id="PS00012">
    <property type="entry name" value="PHOSPHOPANTETHEINE"/>
    <property type="match status" value="1"/>
</dbReference>
<dbReference type="Pfam" id="PF00550">
    <property type="entry name" value="PP-binding"/>
    <property type="match status" value="1"/>
</dbReference>
<protein>
    <submittedName>
        <fullName evidence="5">Amino acid adenylation domain-containing protein</fullName>
    </submittedName>
</protein>
<dbReference type="EMBL" id="QLLL01000001">
    <property type="protein sequence ID" value="RAJ11142.1"/>
    <property type="molecule type" value="Genomic_DNA"/>
</dbReference>
<name>A0A327R5A2_9BACT</name>
<dbReference type="Gene3D" id="3.40.50.12780">
    <property type="entry name" value="N-terminal domain of ligase-like"/>
    <property type="match status" value="1"/>
</dbReference>
<dbReference type="OrthoDB" id="4317020at2"/>
<dbReference type="InterPro" id="IPR010071">
    <property type="entry name" value="AA_adenyl_dom"/>
</dbReference>
<dbReference type="SUPFAM" id="SSF56801">
    <property type="entry name" value="Acetyl-CoA synthetase-like"/>
    <property type="match status" value="1"/>
</dbReference>